<dbReference type="PANTHER" id="PTHR30543:SF21">
    <property type="entry name" value="NAD(P)H-DEPENDENT FMN REDUCTASE LOT6"/>
    <property type="match status" value="1"/>
</dbReference>
<dbReference type="SUPFAM" id="SSF52218">
    <property type="entry name" value="Flavoproteins"/>
    <property type="match status" value="1"/>
</dbReference>
<keyword evidence="3" id="KW-1185">Reference proteome</keyword>
<organism evidence="2 3">
    <name type="scientific">Ralstonia mojiangensis</name>
    <dbReference type="NCBI Taxonomy" id="2953895"/>
    <lineage>
        <taxon>Bacteria</taxon>
        <taxon>Pseudomonadati</taxon>
        <taxon>Pseudomonadota</taxon>
        <taxon>Betaproteobacteria</taxon>
        <taxon>Burkholderiales</taxon>
        <taxon>Burkholderiaceae</taxon>
        <taxon>Ralstonia</taxon>
    </lineage>
</organism>
<dbReference type="Proteomes" id="UP001164420">
    <property type="component" value="Unassembled WGS sequence"/>
</dbReference>
<protein>
    <submittedName>
        <fullName evidence="2">NAD(P)H-dependent oxidoreductase</fullName>
    </submittedName>
</protein>
<dbReference type="Gene3D" id="3.40.50.360">
    <property type="match status" value="1"/>
</dbReference>
<dbReference type="Pfam" id="PF03358">
    <property type="entry name" value="FMN_red"/>
    <property type="match status" value="1"/>
</dbReference>
<dbReference type="InterPro" id="IPR005025">
    <property type="entry name" value="FMN_Rdtase-like_dom"/>
</dbReference>
<evidence type="ECO:0000259" key="1">
    <source>
        <dbReference type="Pfam" id="PF03358"/>
    </source>
</evidence>
<proteinExistence type="predicted"/>
<comment type="caution">
    <text evidence="2">The sequence shown here is derived from an EMBL/GenBank/DDBJ whole genome shotgun (WGS) entry which is preliminary data.</text>
</comment>
<sequence length="184" mass="19970">MKLLTISGSARRDSVNTALLFGLKDVAPEGVELSVFHRLDTLPVFSPDLEGPQTPAEVLEFLALVSGCDGIIIASPEYVRAIPGGLKNVIDWMVSRFEVIGKPIALAHASHRGDDMLTSLRLVLSTVSDQFLKDVFLRIPLIGKTPDEIRTLLKRPELQSEMSGFLSAFVAAIRSRQTASTANA</sequence>
<gene>
    <name evidence="2" type="ORF">N5J06_09255</name>
</gene>
<dbReference type="InterPro" id="IPR029039">
    <property type="entry name" value="Flavoprotein-like_sf"/>
</dbReference>
<accession>A0ABT2L6U6</accession>
<dbReference type="InterPro" id="IPR050712">
    <property type="entry name" value="NAD(P)H-dep_reductase"/>
</dbReference>
<dbReference type="PANTHER" id="PTHR30543">
    <property type="entry name" value="CHROMATE REDUCTASE"/>
    <property type="match status" value="1"/>
</dbReference>
<evidence type="ECO:0000313" key="2">
    <source>
        <dbReference type="EMBL" id="MCT7311130.1"/>
    </source>
</evidence>
<name>A0ABT2L6U6_9RALS</name>
<dbReference type="RefSeq" id="WP_260780588.1">
    <property type="nucleotide sequence ID" value="NZ_JAOCQI010000001.1"/>
</dbReference>
<reference evidence="2 3" key="1">
    <citation type="journal article" date="2023" name="Front. Microbiol.">
        <title>Ralstonia chuxiongensis sp. nov., Ralstonia mojiangensis sp. nov., and Ralstonia soli sp. nov., isolated from tobacco fields, are three novel species in the family Burkholderiaceae.</title>
        <authorList>
            <person name="Lu C.H."/>
            <person name="Zhang Y.Y."/>
            <person name="Jiang N."/>
            <person name="Chen W."/>
            <person name="Shao X."/>
            <person name="Zhao Z.M."/>
            <person name="Lu W.L."/>
            <person name="Hu X."/>
            <person name="Xi Y.X."/>
            <person name="Zou S.Y."/>
            <person name="Wei Q.J."/>
            <person name="Lin Z.L."/>
            <person name="Gong L."/>
            <person name="Gai X.T."/>
            <person name="Zhang L.Q."/>
            <person name="Li J.Y."/>
            <person name="Jin Y."/>
            <person name="Xia Z.Y."/>
        </authorList>
    </citation>
    <scope>NUCLEOTIDE SEQUENCE [LARGE SCALE GENOMIC DNA]</scope>
    <source>
        <strain evidence="2 3">22TCJT01-1</strain>
    </source>
</reference>
<dbReference type="EMBL" id="JAOCQI010000001">
    <property type="protein sequence ID" value="MCT7311130.1"/>
    <property type="molecule type" value="Genomic_DNA"/>
</dbReference>
<feature type="domain" description="NADPH-dependent FMN reductase-like" evidence="1">
    <location>
        <begin position="1"/>
        <end position="127"/>
    </location>
</feature>
<evidence type="ECO:0000313" key="3">
    <source>
        <dbReference type="Proteomes" id="UP001164420"/>
    </source>
</evidence>